<feature type="compositionally biased region" description="Gly residues" evidence="1">
    <location>
        <begin position="28"/>
        <end position="42"/>
    </location>
</feature>
<feature type="region of interest" description="Disordered" evidence="1">
    <location>
        <begin position="19"/>
        <end position="42"/>
    </location>
</feature>
<keyword evidence="3" id="KW-1185">Reference proteome</keyword>
<protein>
    <submittedName>
        <fullName evidence="2">Uncharacterized protein</fullName>
    </submittedName>
</protein>
<accession>A0A1Y5XYR8</accession>
<dbReference type="Proteomes" id="UP000192674">
    <property type="component" value="Unassembled WGS sequence"/>
</dbReference>
<dbReference type="EMBL" id="FWXV01000007">
    <property type="protein sequence ID" value="SMD21753.1"/>
    <property type="molecule type" value="Genomic_DNA"/>
</dbReference>
<dbReference type="AlphaFoldDB" id="A0A1Y5XYR8"/>
<proteinExistence type="predicted"/>
<sequence length="77" mass="7291">MITGDVNIVRTEISSNVTADDSAAFPGGEPGPAGAAGAGGGIATTPFASQPTIFELRNGAAVTGNCAPANSVPGCSG</sequence>
<evidence type="ECO:0000256" key="1">
    <source>
        <dbReference type="SAM" id="MobiDB-lite"/>
    </source>
</evidence>
<reference evidence="2 3" key="1">
    <citation type="submission" date="2017-04" db="EMBL/GenBank/DDBJ databases">
        <authorList>
            <person name="Afonso C.L."/>
            <person name="Miller P.J."/>
            <person name="Scott M.A."/>
            <person name="Spackman E."/>
            <person name="Goraichik I."/>
            <person name="Dimitrov K.M."/>
            <person name="Suarez D.L."/>
            <person name="Swayne D.E."/>
        </authorList>
    </citation>
    <scope>NUCLEOTIDE SEQUENCE [LARGE SCALE GENOMIC DNA]</scope>
    <source>
        <strain evidence="2 3">DSM 43828</strain>
    </source>
</reference>
<evidence type="ECO:0000313" key="2">
    <source>
        <dbReference type="EMBL" id="SMD21753.1"/>
    </source>
</evidence>
<evidence type="ECO:0000313" key="3">
    <source>
        <dbReference type="Proteomes" id="UP000192674"/>
    </source>
</evidence>
<organism evidence="2 3">
    <name type="scientific">Kibdelosporangium aridum</name>
    <dbReference type="NCBI Taxonomy" id="2030"/>
    <lineage>
        <taxon>Bacteria</taxon>
        <taxon>Bacillati</taxon>
        <taxon>Actinomycetota</taxon>
        <taxon>Actinomycetes</taxon>
        <taxon>Pseudonocardiales</taxon>
        <taxon>Pseudonocardiaceae</taxon>
        <taxon>Kibdelosporangium</taxon>
    </lineage>
</organism>
<name>A0A1Y5XYR8_KIBAR</name>
<gene>
    <name evidence="2" type="ORF">SAMN05661093_07037</name>
</gene>